<gene>
    <name evidence="2" type="ORF">Tci_860347</name>
</gene>
<keyword evidence="1" id="KW-1133">Transmembrane helix</keyword>
<feature type="transmembrane region" description="Helical" evidence="1">
    <location>
        <begin position="24"/>
        <end position="42"/>
    </location>
</feature>
<keyword evidence="1" id="KW-0812">Transmembrane</keyword>
<dbReference type="EMBL" id="BKCJ011115215">
    <property type="protein sequence ID" value="GFC88377.1"/>
    <property type="molecule type" value="Genomic_DNA"/>
</dbReference>
<keyword evidence="1" id="KW-0472">Membrane</keyword>
<organism evidence="2">
    <name type="scientific">Tanacetum cinerariifolium</name>
    <name type="common">Dalmatian daisy</name>
    <name type="synonym">Chrysanthemum cinerariifolium</name>
    <dbReference type="NCBI Taxonomy" id="118510"/>
    <lineage>
        <taxon>Eukaryota</taxon>
        <taxon>Viridiplantae</taxon>
        <taxon>Streptophyta</taxon>
        <taxon>Embryophyta</taxon>
        <taxon>Tracheophyta</taxon>
        <taxon>Spermatophyta</taxon>
        <taxon>Magnoliopsida</taxon>
        <taxon>eudicotyledons</taxon>
        <taxon>Gunneridae</taxon>
        <taxon>Pentapetalae</taxon>
        <taxon>asterids</taxon>
        <taxon>campanulids</taxon>
        <taxon>Asterales</taxon>
        <taxon>Asteraceae</taxon>
        <taxon>Asteroideae</taxon>
        <taxon>Anthemideae</taxon>
        <taxon>Anthemidinae</taxon>
        <taxon>Tanacetum</taxon>
    </lineage>
</organism>
<feature type="non-terminal residue" evidence="2">
    <location>
        <position position="1"/>
    </location>
</feature>
<evidence type="ECO:0000256" key="1">
    <source>
        <dbReference type="SAM" id="Phobius"/>
    </source>
</evidence>
<protein>
    <submittedName>
        <fullName evidence="2">Uncharacterized protein</fullName>
    </submittedName>
</protein>
<proteinExistence type="predicted"/>
<comment type="caution">
    <text evidence="2">The sequence shown here is derived from an EMBL/GenBank/DDBJ whole genome shotgun (WGS) entry which is preliminary data.</text>
</comment>
<name>A0A699RUQ5_TANCI</name>
<reference evidence="2" key="1">
    <citation type="journal article" date="2019" name="Sci. Rep.">
        <title>Draft genome of Tanacetum cinerariifolium, the natural source of mosquito coil.</title>
        <authorList>
            <person name="Yamashiro T."/>
            <person name="Shiraishi A."/>
            <person name="Satake H."/>
            <person name="Nakayama K."/>
        </authorList>
    </citation>
    <scope>NUCLEOTIDE SEQUENCE</scope>
</reference>
<sequence>GVLETTFVEDVVLTGVFPDEGICSVNLIFLALFFGVTAVSLVPKSLMQGQVC</sequence>
<evidence type="ECO:0000313" key="2">
    <source>
        <dbReference type="EMBL" id="GFC88377.1"/>
    </source>
</evidence>
<accession>A0A699RUQ5</accession>
<dbReference type="AlphaFoldDB" id="A0A699RUQ5"/>